<accession>A0ABS4ELN6</accession>
<feature type="chain" id="PRO_5046346630" evidence="1">
    <location>
        <begin position="23"/>
        <end position="116"/>
    </location>
</feature>
<dbReference type="EMBL" id="JAGGJV010000004">
    <property type="protein sequence ID" value="MBP1858862.1"/>
    <property type="molecule type" value="Genomic_DNA"/>
</dbReference>
<keyword evidence="3" id="KW-1185">Reference proteome</keyword>
<organism evidence="2 3">
    <name type="scientific">Rhizobium herbae</name>
    <dbReference type="NCBI Taxonomy" id="508661"/>
    <lineage>
        <taxon>Bacteria</taxon>
        <taxon>Pseudomonadati</taxon>
        <taxon>Pseudomonadota</taxon>
        <taxon>Alphaproteobacteria</taxon>
        <taxon>Hyphomicrobiales</taxon>
        <taxon>Rhizobiaceae</taxon>
        <taxon>Rhizobium/Agrobacterium group</taxon>
        <taxon>Rhizobium</taxon>
    </lineage>
</organism>
<evidence type="ECO:0000256" key="1">
    <source>
        <dbReference type="SAM" id="SignalP"/>
    </source>
</evidence>
<feature type="signal peptide" evidence="1">
    <location>
        <begin position="1"/>
        <end position="22"/>
    </location>
</feature>
<dbReference type="Proteomes" id="UP000823786">
    <property type="component" value="Unassembled WGS sequence"/>
</dbReference>
<gene>
    <name evidence="2" type="ORF">J2Z75_002374</name>
</gene>
<name>A0ABS4ELN6_9HYPH</name>
<sequence length="116" mass="12971">MIRSALVIIGTLCLVVSSPASGEPITKEQWTARYKGLKERPLLRHEHISSCASEMAAEISEDVREEIEAMNTVSATEVIANVCALLMNAAVEGRLTYEQYREWLINPPDDIVERLQ</sequence>
<keyword evidence="1" id="KW-0732">Signal</keyword>
<reference evidence="2 3" key="1">
    <citation type="submission" date="2021-03" db="EMBL/GenBank/DDBJ databases">
        <title>Genomic Encyclopedia of Type Strains, Phase IV (KMG-IV): sequencing the most valuable type-strain genomes for metagenomic binning, comparative biology and taxonomic classification.</title>
        <authorList>
            <person name="Goeker M."/>
        </authorList>
    </citation>
    <scope>NUCLEOTIDE SEQUENCE [LARGE SCALE GENOMIC DNA]</scope>
    <source>
        <strain evidence="2 3">DSM 26427</strain>
    </source>
</reference>
<evidence type="ECO:0000313" key="2">
    <source>
        <dbReference type="EMBL" id="MBP1858862.1"/>
    </source>
</evidence>
<protein>
    <submittedName>
        <fullName evidence="2">Uncharacterized protein</fullName>
    </submittedName>
</protein>
<comment type="caution">
    <text evidence="2">The sequence shown here is derived from an EMBL/GenBank/DDBJ whole genome shotgun (WGS) entry which is preliminary data.</text>
</comment>
<evidence type="ECO:0000313" key="3">
    <source>
        <dbReference type="Proteomes" id="UP000823786"/>
    </source>
</evidence>
<proteinExistence type="predicted"/>